<organism evidence="7">
    <name type="scientific">Soboliphyme baturini</name>
    <dbReference type="NCBI Taxonomy" id="241478"/>
    <lineage>
        <taxon>Eukaryota</taxon>
        <taxon>Metazoa</taxon>
        <taxon>Ecdysozoa</taxon>
        <taxon>Nematoda</taxon>
        <taxon>Enoplea</taxon>
        <taxon>Dorylaimia</taxon>
        <taxon>Dioctophymatida</taxon>
        <taxon>Dioctophymatoidea</taxon>
        <taxon>Soboliphymatidae</taxon>
        <taxon>Soboliphyme</taxon>
    </lineage>
</organism>
<gene>
    <name evidence="5" type="ORF">SBAD_LOCUS5374</name>
</gene>
<dbReference type="PANTHER" id="PTHR45781:SF1">
    <property type="entry name" value="HMG BOX DOMAIN-CONTAINING PROTEIN"/>
    <property type="match status" value="1"/>
</dbReference>
<dbReference type="AlphaFoldDB" id="A0A183IP27"/>
<dbReference type="WBParaSite" id="SBAD_0000559001-mRNA-1">
    <property type="protein sequence ID" value="SBAD_0000559001-mRNA-1"/>
    <property type="gene ID" value="SBAD_0000559001"/>
</dbReference>
<dbReference type="InterPro" id="IPR051365">
    <property type="entry name" value="TOX_HMG-box_domain"/>
</dbReference>
<keyword evidence="6" id="KW-1185">Reference proteome</keyword>
<protein>
    <submittedName>
        <fullName evidence="7">HMG box domain-containing protein</fullName>
    </submittedName>
</protein>
<feature type="region of interest" description="Disordered" evidence="4">
    <location>
        <begin position="52"/>
        <end position="76"/>
    </location>
</feature>
<reference evidence="5 6" key="2">
    <citation type="submission" date="2018-11" db="EMBL/GenBank/DDBJ databases">
        <authorList>
            <consortium name="Pathogen Informatics"/>
        </authorList>
    </citation>
    <scope>NUCLEOTIDE SEQUENCE [LARGE SCALE GENOMIC DNA]</scope>
</reference>
<evidence type="ECO:0000256" key="1">
    <source>
        <dbReference type="ARBA" id="ARBA00004123"/>
    </source>
</evidence>
<accession>A0A183IP27</accession>
<name>A0A183IP27_9BILA</name>
<reference evidence="7" key="1">
    <citation type="submission" date="2016-06" db="UniProtKB">
        <authorList>
            <consortium name="WormBaseParasite"/>
        </authorList>
    </citation>
    <scope>IDENTIFICATION</scope>
</reference>
<evidence type="ECO:0000313" key="5">
    <source>
        <dbReference type="EMBL" id="VDP07060.1"/>
    </source>
</evidence>
<dbReference type="EMBL" id="UZAM01008948">
    <property type="protein sequence ID" value="VDP07060.1"/>
    <property type="molecule type" value="Genomic_DNA"/>
</dbReference>
<proteinExistence type="predicted"/>
<evidence type="ECO:0000256" key="3">
    <source>
        <dbReference type="ARBA" id="ARBA00023242"/>
    </source>
</evidence>
<keyword evidence="3" id="KW-0539">Nucleus</keyword>
<evidence type="ECO:0000313" key="6">
    <source>
        <dbReference type="Proteomes" id="UP000270296"/>
    </source>
</evidence>
<evidence type="ECO:0000256" key="2">
    <source>
        <dbReference type="ARBA" id="ARBA00023125"/>
    </source>
</evidence>
<dbReference type="GO" id="GO:0031490">
    <property type="term" value="F:chromatin DNA binding"/>
    <property type="evidence" value="ECO:0007669"/>
    <property type="project" value="TreeGrafter"/>
</dbReference>
<feature type="compositionally biased region" description="Polar residues" evidence="4">
    <location>
        <begin position="54"/>
        <end position="70"/>
    </location>
</feature>
<evidence type="ECO:0000256" key="4">
    <source>
        <dbReference type="SAM" id="MobiDB-lite"/>
    </source>
</evidence>
<evidence type="ECO:0000313" key="7">
    <source>
        <dbReference type="WBParaSite" id="SBAD_0000559001-mRNA-1"/>
    </source>
</evidence>
<dbReference type="GO" id="GO:0006357">
    <property type="term" value="P:regulation of transcription by RNA polymerase II"/>
    <property type="evidence" value="ECO:0007669"/>
    <property type="project" value="TreeGrafter"/>
</dbReference>
<sequence length="131" mass="14611">MDKRLSGAYKQKTEAAKKDYLKQLAAYRARLLSNMSNRQTLTDQSYDELMHNGKSMSLLPQKSPDSTTLGTEPKVRNDIGEKSLASLIAEPTPLHILTATTTLTVPQTNITVLPYYCLYVTSHFGRLTCAE</sequence>
<dbReference type="OrthoDB" id="10027956at2759"/>
<dbReference type="Proteomes" id="UP000270296">
    <property type="component" value="Unassembled WGS sequence"/>
</dbReference>
<keyword evidence="2" id="KW-0238">DNA-binding</keyword>
<dbReference type="PANTHER" id="PTHR45781">
    <property type="entry name" value="AGAP000281-PA"/>
    <property type="match status" value="1"/>
</dbReference>
<dbReference type="GO" id="GO:0005634">
    <property type="term" value="C:nucleus"/>
    <property type="evidence" value="ECO:0007669"/>
    <property type="project" value="UniProtKB-SubCell"/>
</dbReference>
<comment type="subcellular location">
    <subcellularLocation>
        <location evidence="1">Nucleus</location>
    </subcellularLocation>
</comment>